<reference evidence="1 2" key="1">
    <citation type="submission" date="2015-09" db="EMBL/GenBank/DDBJ databases">
        <title>Draft genome of the scarab beetle Oryctes borbonicus.</title>
        <authorList>
            <person name="Meyer J.M."/>
            <person name="Markov G.V."/>
            <person name="Baskaran P."/>
            <person name="Herrmann M."/>
            <person name="Sommer R.J."/>
            <person name="Roedelsperger C."/>
        </authorList>
    </citation>
    <scope>NUCLEOTIDE SEQUENCE [LARGE SCALE GENOMIC DNA]</scope>
    <source>
        <strain evidence="1">OB123</strain>
        <tissue evidence="1">Whole animal</tissue>
    </source>
</reference>
<name>A0A0T6AYS6_9SCAR</name>
<protein>
    <submittedName>
        <fullName evidence="1">Uncharacterized protein</fullName>
    </submittedName>
</protein>
<keyword evidence="2" id="KW-1185">Reference proteome</keyword>
<comment type="caution">
    <text evidence="1">The sequence shown here is derived from an EMBL/GenBank/DDBJ whole genome shotgun (WGS) entry which is preliminary data.</text>
</comment>
<evidence type="ECO:0000313" key="2">
    <source>
        <dbReference type="Proteomes" id="UP000051574"/>
    </source>
</evidence>
<feature type="non-terminal residue" evidence="1">
    <location>
        <position position="185"/>
    </location>
</feature>
<evidence type="ECO:0000313" key="1">
    <source>
        <dbReference type="EMBL" id="KRT79767.1"/>
    </source>
</evidence>
<gene>
    <name evidence="1" type="ORF">AMK59_7387</name>
</gene>
<dbReference type="AlphaFoldDB" id="A0A0T6AYS6"/>
<accession>A0A0T6AYS6</accession>
<dbReference type="Proteomes" id="UP000051574">
    <property type="component" value="Unassembled WGS sequence"/>
</dbReference>
<dbReference type="OrthoDB" id="29596at2759"/>
<proteinExistence type="predicted"/>
<organism evidence="1 2">
    <name type="scientific">Oryctes borbonicus</name>
    <dbReference type="NCBI Taxonomy" id="1629725"/>
    <lineage>
        <taxon>Eukaryota</taxon>
        <taxon>Metazoa</taxon>
        <taxon>Ecdysozoa</taxon>
        <taxon>Arthropoda</taxon>
        <taxon>Hexapoda</taxon>
        <taxon>Insecta</taxon>
        <taxon>Pterygota</taxon>
        <taxon>Neoptera</taxon>
        <taxon>Endopterygota</taxon>
        <taxon>Coleoptera</taxon>
        <taxon>Polyphaga</taxon>
        <taxon>Scarabaeiformia</taxon>
        <taxon>Scarabaeidae</taxon>
        <taxon>Dynastinae</taxon>
        <taxon>Oryctes</taxon>
    </lineage>
</organism>
<sequence>MSETNSSSKEETSATSVQVLFTMSRKSTSENDTAKSSKENDDTVCADIDSNSIETGDVPDSILCVFWNGGKIGAAYFNILTQQLYVLSDMMDPAPQYIITRNLFREINFKQIVTIGTPCDRFVKLIIDLIARSDDNTFDSDEIRQVPPNLSLLPVNEYSYTACQFKLFSLNLPNMPVDCSEAERE</sequence>
<dbReference type="EMBL" id="LJIG01022590">
    <property type="protein sequence ID" value="KRT79767.1"/>
    <property type="molecule type" value="Genomic_DNA"/>
</dbReference>